<evidence type="ECO:0008006" key="4">
    <source>
        <dbReference type="Google" id="ProtNLM"/>
    </source>
</evidence>
<sequence>MSIDSDKLVTFLIMWGIPIFMVIRTYLKMDVHDKKSVKSDFKKPRFVFTIGFIYTGMLISQIGSILLSEIINLVGIIILAVGGIVSVVDMWRKNRMKSIFVFLLITLAIYFLYG</sequence>
<proteinExistence type="predicted"/>
<protein>
    <recommendedName>
        <fullName evidence="4">DUF4181 domain-containing protein</fullName>
    </recommendedName>
</protein>
<keyword evidence="1" id="KW-1133">Transmembrane helix</keyword>
<evidence type="ECO:0000313" key="3">
    <source>
        <dbReference type="Proteomes" id="UP001595880"/>
    </source>
</evidence>
<feature type="transmembrane region" description="Helical" evidence="1">
    <location>
        <begin position="6"/>
        <end position="26"/>
    </location>
</feature>
<evidence type="ECO:0000313" key="2">
    <source>
        <dbReference type="EMBL" id="MFC4388011.1"/>
    </source>
</evidence>
<dbReference type="Proteomes" id="UP001595880">
    <property type="component" value="Unassembled WGS sequence"/>
</dbReference>
<keyword evidence="1" id="KW-0472">Membrane</keyword>
<feature type="transmembrane region" description="Helical" evidence="1">
    <location>
        <begin position="73"/>
        <end position="91"/>
    </location>
</feature>
<feature type="transmembrane region" description="Helical" evidence="1">
    <location>
        <begin position="98"/>
        <end position="113"/>
    </location>
</feature>
<gene>
    <name evidence="2" type="ORF">ACFOZ1_09350</name>
</gene>
<name>A0ABV8VU40_9BACI</name>
<dbReference type="RefSeq" id="WP_390198717.1">
    <property type="nucleotide sequence ID" value="NZ_JBHSDV010000002.1"/>
</dbReference>
<organism evidence="2 3">
    <name type="scientific">Gracilibacillus marinus</name>
    <dbReference type="NCBI Taxonomy" id="630535"/>
    <lineage>
        <taxon>Bacteria</taxon>
        <taxon>Bacillati</taxon>
        <taxon>Bacillota</taxon>
        <taxon>Bacilli</taxon>
        <taxon>Bacillales</taxon>
        <taxon>Bacillaceae</taxon>
        <taxon>Gracilibacillus</taxon>
    </lineage>
</organism>
<comment type="caution">
    <text evidence="2">The sequence shown here is derived from an EMBL/GenBank/DDBJ whole genome shotgun (WGS) entry which is preliminary data.</text>
</comment>
<keyword evidence="3" id="KW-1185">Reference proteome</keyword>
<dbReference type="EMBL" id="JBHSDV010000002">
    <property type="protein sequence ID" value="MFC4388011.1"/>
    <property type="molecule type" value="Genomic_DNA"/>
</dbReference>
<evidence type="ECO:0000256" key="1">
    <source>
        <dbReference type="SAM" id="Phobius"/>
    </source>
</evidence>
<keyword evidence="1" id="KW-0812">Transmembrane</keyword>
<feature type="transmembrane region" description="Helical" evidence="1">
    <location>
        <begin position="46"/>
        <end position="67"/>
    </location>
</feature>
<accession>A0ABV8VU40</accession>
<reference evidence="3" key="1">
    <citation type="journal article" date="2019" name="Int. J. Syst. Evol. Microbiol.">
        <title>The Global Catalogue of Microorganisms (GCM) 10K type strain sequencing project: providing services to taxonomists for standard genome sequencing and annotation.</title>
        <authorList>
            <consortium name="The Broad Institute Genomics Platform"/>
            <consortium name="The Broad Institute Genome Sequencing Center for Infectious Disease"/>
            <person name="Wu L."/>
            <person name="Ma J."/>
        </authorList>
    </citation>
    <scope>NUCLEOTIDE SEQUENCE [LARGE SCALE GENOMIC DNA]</scope>
    <source>
        <strain evidence="3">KACC 14058</strain>
    </source>
</reference>